<keyword evidence="3" id="KW-1185">Reference proteome</keyword>
<reference evidence="2" key="1">
    <citation type="submission" date="2022-12" db="EMBL/GenBank/DDBJ databases">
        <authorList>
            <person name="Wang J."/>
        </authorList>
    </citation>
    <scope>NUCLEOTIDE SEQUENCE</scope>
    <source>
        <strain evidence="2">HY-45-18</strain>
    </source>
</reference>
<gene>
    <name evidence="2" type="ORF">OW763_13700</name>
</gene>
<evidence type="ECO:0000313" key="2">
    <source>
        <dbReference type="EMBL" id="MCY6485386.1"/>
    </source>
</evidence>
<evidence type="ECO:0000256" key="1">
    <source>
        <dbReference type="SAM" id="Phobius"/>
    </source>
</evidence>
<dbReference type="EMBL" id="JAPQER010000007">
    <property type="protein sequence ID" value="MCY6485386.1"/>
    <property type="molecule type" value="Genomic_DNA"/>
</dbReference>
<feature type="transmembrane region" description="Helical" evidence="1">
    <location>
        <begin position="7"/>
        <end position="25"/>
    </location>
</feature>
<keyword evidence="1" id="KW-0812">Transmembrane</keyword>
<evidence type="ECO:0000313" key="3">
    <source>
        <dbReference type="Proteomes" id="UP001078443"/>
    </source>
</evidence>
<dbReference type="RefSeq" id="WP_268041712.1">
    <property type="nucleotide sequence ID" value="NZ_JAPQER010000007.1"/>
</dbReference>
<name>A0ABT4D2B1_9CLOT</name>
<sequence length="150" mass="17426">MKKKINTILLVSMLIIIIIESYTIILSKQNISKLSFNKRGFLTLSGNFSANEKPTQKRITYINNDSNCIVNFNIIYLNKPLENDLIFWRDSGAKNKNIKEIFNNYKEMIFSYKNSLIKIDIHCKDGYDIPLSLMNKIGKATIKILQKNEK</sequence>
<accession>A0ABT4D2B1</accession>
<keyword evidence="1" id="KW-1133">Transmembrane helix</keyword>
<evidence type="ECO:0008006" key="4">
    <source>
        <dbReference type="Google" id="ProtNLM"/>
    </source>
</evidence>
<dbReference type="Proteomes" id="UP001078443">
    <property type="component" value="Unassembled WGS sequence"/>
</dbReference>
<protein>
    <recommendedName>
        <fullName evidence="4">DUF4367 domain-containing protein</fullName>
    </recommendedName>
</protein>
<comment type="caution">
    <text evidence="2">The sequence shown here is derived from an EMBL/GenBank/DDBJ whole genome shotgun (WGS) entry which is preliminary data.</text>
</comment>
<proteinExistence type="predicted"/>
<keyword evidence="1" id="KW-0472">Membrane</keyword>
<organism evidence="2 3">
    <name type="scientific">Clostridium aestuarii</name>
    <dbReference type="NCBI Taxonomy" id="338193"/>
    <lineage>
        <taxon>Bacteria</taxon>
        <taxon>Bacillati</taxon>
        <taxon>Bacillota</taxon>
        <taxon>Clostridia</taxon>
        <taxon>Eubacteriales</taxon>
        <taxon>Clostridiaceae</taxon>
        <taxon>Clostridium</taxon>
    </lineage>
</organism>